<dbReference type="EMBL" id="JAWDKA010000003">
    <property type="protein sequence ID" value="MDV0441551.1"/>
    <property type="molecule type" value="Genomic_DNA"/>
</dbReference>
<dbReference type="PANTHER" id="PTHR40705:SF2">
    <property type="entry name" value="DUF1743 DOMAIN-CONTAINING PROTEIN"/>
    <property type="match status" value="1"/>
</dbReference>
<name>A0AAE4MBX7_9EURY</name>
<evidence type="ECO:0000313" key="2">
    <source>
        <dbReference type="Proteomes" id="UP001273136"/>
    </source>
</evidence>
<keyword evidence="2" id="KW-1185">Reference proteome</keyword>
<gene>
    <name evidence="1" type="ORF">McpAg1_07460</name>
</gene>
<dbReference type="Proteomes" id="UP001273136">
    <property type="component" value="Unassembled WGS sequence"/>
</dbReference>
<reference evidence="1" key="1">
    <citation type="submission" date="2023-06" db="EMBL/GenBank/DDBJ databases">
        <title>Genome sequence of Methancorpusculaceae sp. Ag1.</title>
        <authorList>
            <person name="Protasov E."/>
            <person name="Platt K."/>
            <person name="Poehlein A."/>
            <person name="Daniel R."/>
            <person name="Brune A."/>
        </authorList>
    </citation>
    <scope>NUCLEOTIDE SEQUENCE</scope>
    <source>
        <strain evidence="1">Ag1</strain>
    </source>
</reference>
<dbReference type="AlphaFoldDB" id="A0AAE4MBX7"/>
<proteinExistence type="predicted"/>
<evidence type="ECO:0008006" key="3">
    <source>
        <dbReference type="Google" id="ProtNLM"/>
    </source>
</evidence>
<organism evidence="1 2">
    <name type="scientific">Methanorbis furvi</name>
    <dbReference type="NCBI Taxonomy" id="3028299"/>
    <lineage>
        <taxon>Archaea</taxon>
        <taxon>Methanobacteriati</taxon>
        <taxon>Methanobacteriota</taxon>
        <taxon>Stenosarchaea group</taxon>
        <taxon>Methanomicrobia</taxon>
        <taxon>Methanomicrobiales</taxon>
        <taxon>Methanocorpusculaceae</taxon>
        <taxon>Methanorbis</taxon>
    </lineage>
</organism>
<dbReference type="Gene3D" id="3.30.70.2200">
    <property type="match status" value="1"/>
</dbReference>
<sequence length="377" mass="39598">MATSEKNPGGVLGRRGQFLQAVRQMTFESGHFTTAELADATAVPRSTAQDWINRLLREGCIFTKEEKHGRHPARYASRSAMPSTTCNRIFTTADGDMVEIFHECLSSGCAGFCEFHHRRAGGAALSVSRDGMLFRELAKVGPAAEPDLSCAAVGLAGVRREGDTVVQTIRSVYGGPAYSLSSMMGQAKGVCGVSISSADGVMSGEVKTKALVSVTVGIDDTDRKGCGGATFALSQALMKYLSDGNEVIGIRHQVAVLCQDIAEKTAGNSCSFLELAVLPEAVAGLSAKVCRFVEEESVSANWGVAVATGIGVPKALLSLGARIRSERVTLDEVLATAKEYNVWTFGGSGVIGAVAAVSLRTQAQDVLLDVANPVCIN</sequence>
<accession>A0AAE4MBX7</accession>
<dbReference type="PANTHER" id="PTHR40705">
    <property type="entry name" value="TRNA(ILE2) 2-AGMATINYLCYTIDINE SYNTHETASE TIAS"/>
    <property type="match status" value="1"/>
</dbReference>
<dbReference type="RefSeq" id="WP_338093948.1">
    <property type="nucleotide sequence ID" value="NZ_JAWDKA010000003.1"/>
</dbReference>
<comment type="caution">
    <text evidence="1">The sequence shown here is derived from an EMBL/GenBank/DDBJ whole genome shotgun (WGS) entry which is preliminary data.</text>
</comment>
<protein>
    <recommendedName>
        <fullName evidence="3">Sugar-specific transcriptional regulator TrmB</fullName>
    </recommendedName>
</protein>
<evidence type="ECO:0000313" key="1">
    <source>
        <dbReference type="EMBL" id="MDV0441551.1"/>
    </source>
</evidence>